<dbReference type="InterPro" id="IPR024079">
    <property type="entry name" value="MetalloPept_cat_dom_sf"/>
</dbReference>
<feature type="binding site" evidence="9">
    <location>
        <position position="183"/>
    </location>
    <ligand>
        <name>Zn(2+)</name>
        <dbReference type="ChEBI" id="CHEBI:29105"/>
        <note>catalytic</note>
    </ligand>
</feature>
<dbReference type="EC" id="3.4.24.-" evidence="10"/>
<keyword evidence="2 9" id="KW-0645">Protease</keyword>
<feature type="chain" id="PRO_5034297122" description="Metalloendopeptidase" evidence="10">
    <location>
        <begin position="20"/>
        <end position="456"/>
    </location>
</feature>
<evidence type="ECO:0000313" key="13">
    <source>
        <dbReference type="Proteomes" id="UP000694843"/>
    </source>
</evidence>
<dbReference type="CDD" id="cd00041">
    <property type="entry name" value="CUB"/>
    <property type="match status" value="1"/>
</dbReference>
<dbReference type="PROSITE" id="PS01180">
    <property type="entry name" value="CUB"/>
    <property type="match status" value="1"/>
</dbReference>
<gene>
    <name evidence="14" type="primary">LOC108674308</name>
</gene>
<dbReference type="InterPro" id="IPR035914">
    <property type="entry name" value="Sperma_CUB_dom_sf"/>
</dbReference>
<feature type="active site" evidence="9">
    <location>
        <position position="180"/>
    </location>
</feature>
<evidence type="ECO:0000256" key="6">
    <source>
        <dbReference type="ARBA" id="ARBA00023049"/>
    </source>
</evidence>
<dbReference type="PROSITE" id="PS51864">
    <property type="entry name" value="ASTACIN"/>
    <property type="match status" value="1"/>
</dbReference>
<feature type="binding site" evidence="9">
    <location>
        <position position="179"/>
    </location>
    <ligand>
        <name>Zn(2+)</name>
        <dbReference type="ChEBI" id="CHEBI:29105"/>
        <note>catalytic</note>
    </ligand>
</feature>
<evidence type="ECO:0000256" key="7">
    <source>
        <dbReference type="ARBA" id="ARBA00023157"/>
    </source>
</evidence>
<keyword evidence="7" id="KW-1015">Disulfide bond</keyword>
<dbReference type="SUPFAM" id="SSF49854">
    <property type="entry name" value="Spermadhesin, CUB domain"/>
    <property type="match status" value="1"/>
</dbReference>
<dbReference type="PANTHER" id="PTHR10127:SF780">
    <property type="entry name" value="METALLOENDOPEPTIDASE"/>
    <property type="match status" value="1"/>
</dbReference>
<dbReference type="SUPFAM" id="SSF55486">
    <property type="entry name" value="Metalloproteases ('zincins'), catalytic domain"/>
    <property type="match status" value="1"/>
</dbReference>
<keyword evidence="5 9" id="KW-0862">Zinc</keyword>
<comment type="caution">
    <text evidence="8">Lacks conserved residue(s) required for the propagation of feature annotation.</text>
</comment>
<dbReference type="OrthoDB" id="10017459at2759"/>
<dbReference type="SMART" id="SM00235">
    <property type="entry name" value="ZnMc"/>
    <property type="match status" value="1"/>
</dbReference>
<dbReference type="Proteomes" id="UP000694843">
    <property type="component" value="Unplaced"/>
</dbReference>
<proteinExistence type="predicted"/>
<evidence type="ECO:0000259" key="12">
    <source>
        <dbReference type="PROSITE" id="PS51864"/>
    </source>
</evidence>
<accession>A0A8B7NVI9</accession>
<feature type="signal peptide" evidence="10">
    <location>
        <begin position="1"/>
        <end position="19"/>
    </location>
</feature>
<evidence type="ECO:0000256" key="1">
    <source>
        <dbReference type="ARBA" id="ARBA00022536"/>
    </source>
</evidence>
<evidence type="ECO:0000256" key="9">
    <source>
        <dbReference type="PROSITE-ProRule" id="PRU01211"/>
    </source>
</evidence>
<evidence type="ECO:0000256" key="4">
    <source>
        <dbReference type="ARBA" id="ARBA00022801"/>
    </source>
</evidence>
<dbReference type="RefSeq" id="XP_018017735.1">
    <property type="nucleotide sequence ID" value="XM_018162246.2"/>
</dbReference>
<keyword evidence="3 9" id="KW-0479">Metal-binding</keyword>
<evidence type="ECO:0000256" key="5">
    <source>
        <dbReference type="ARBA" id="ARBA00022833"/>
    </source>
</evidence>
<evidence type="ECO:0000313" key="14">
    <source>
        <dbReference type="RefSeq" id="XP_018017735.1"/>
    </source>
</evidence>
<name>A0A8B7NVI9_HYAAZ</name>
<keyword evidence="6 9" id="KW-0482">Metalloprotease</keyword>
<sequence>MTLEKILLVIVICLSGTAGQIIKVNDSNVGPDWRRDFILNNTNISLESLVVILEDDTPFMQELFDLFVDEEEEKETLQSIWPPGIFNWKANSEGWPEVLYRFYNDSIIKPGILRAIAHWEEHTCVKFRDVGTGGAYPHVVFQWSANYCSSNVGRKPISFSGQAVQLTTGCLLDVGVVIHEIGHALGLWHQQTRHDREYNVKVIFGNMAFSNIFNNFPLITENYGVPYDYTSIMHYDTLGFSTGNSVLVTRNVMAQGLIGNRKGLSHMDKKIVNIQYGCIDKWLEACSQSSDPCLNFGYFGSDCKCVCPDGTTGERCQVKEMDYTDAMIAERLPHNSDVTTAGTVSTPNYPTPLNEGGRYTTRITAPAGKKVSLKFNAFDLADRCSRTGGNICCLDGLEIRLNGLTSGTWYCGKEIAAGTEFTSAGNELVLYFSGLNYTDYSFMTEHTGYSAEVTFV</sequence>
<evidence type="ECO:0000256" key="3">
    <source>
        <dbReference type="ARBA" id="ARBA00022723"/>
    </source>
</evidence>
<dbReference type="PRINTS" id="PR00480">
    <property type="entry name" value="ASTACIN"/>
</dbReference>
<dbReference type="Gene3D" id="2.60.120.290">
    <property type="entry name" value="Spermadhesin, CUB domain"/>
    <property type="match status" value="1"/>
</dbReference>
<dbReference type="Pfam" id="PF00431">
    <property type="entry name" value="CUB"/>
    <property type="match status" value="1"/>
</dbReference>
<dbReference type="SMART" id="SM00042">
    <property type="entry name" value="CUB"/>
    <property type="match status" value="1"/>
</dbReference>
<keyword evidence="13" id="KW-1185">Reference proteome</keyword>
<dbReference type="GO" id="GO:0006508">
    <property type="term" value="P:proteolysis"/>
    <property type="evidence" value="ECO:0007669"/>
    <property type="project" value="UniProtKB-KW"/>
</dbReference>
<dbReference type="InterPro" id="IPR001506">
    <property type="entry name" value="Peptidase_M12A"/>
</dbReference>
<feature type="domain" description="Peptidase M12A" evidence="12">
    <location>
        <begin position="78"/>
        <end position="279"/>
    </location>
</feature>
<dbReference type="InterPro" id="IPR006026">
    <property type="entry name" value="Peptidase_Metallo"/>
</dbReference>
<organism evidence="13 14">
    <name type="scientific">Hyalella azteca</name>
    <name type="common">Amphipod</name>
    <dbReference type="NCBI Taxonomy" id="294128"/>
    <lineage>
        <taxon>Eukaryota</taxon>
        <taxon>Metazoa</taxon>
        <taxon>Ecdysozoa</taxon>
        <taxon>Arthropoda</taxon>
        <taxon>Crustacea</taxon>
        <taxon>Multicrustacea</taxon>
        <taxon>Malacostraca</taxon>
        <taxon>Eumalacostraca</taxon>
        <taxon>Peracarida</taxon>
        <taxon>Amphipoda</taxon>
        <taxon>Senticaudata</taxon>
        <taxon>Talitrida</taxon>
        <taxon>Talitroidea</taxon>
        <taxon>Hyalellidae</taxon>
        <taxon>Hyalella</taxon>
    </lineage>
</organism>
<dbReference type="GO" id="GO:0004222">
    <property type="term" value="F:metalloendopeptidase activity"/>
    <property type="evidence" value="ECO:0007669"/>
    <property type="project" value="UniProtKB-UniRule"/>
</dbReference>
<dbReference type="GO" id="GO:0008270">
    <property type="term" value="F:zinc ion binding"/>
    <property type="evidence" value="ECO:0007669"/>
    <property type="project" value="UniProtKB-UniRule"/>
</dbReference>
<keyword evidence="1" id="KW-0245">EGF-like domain</keyword>
<comment type="cofactor">
    <cofactor evidence="9 10">
        <name>Zn(2+)</name>
        <dbReference type="ChEBI" id="CHEBI:29105"/>
    </cofactor>
    <text evidence="9 10">Binds 1 zinc ion per subunit.</text>
</comment>
<feature type="binding site" evidence="9">
    <location>
        <position position="189"/>
    </location>
    <ligand>
        <name>Zn(2+)</name>
        <dbReference type="ChEBI" id="CHEBI:29105"/>
        <note>catalytic</note>
    </ligand>
</feature>
<keyword evidence="4 9" id="KW-0378">Hydrolase</keyword>
<dbReference type="PANTHER" id="PTHR10127">
    <property type="entry name" value="DISCOIDIN, CUB, EGF, LAMININ , AND ZINC METALLOPROTEASE DOMAIN CONTAINING"/>
    <property type="match status" value="1"/>
</dbReference>
<reference evidence="14" key="1">
    <citation type="submission" date="2025-08" db="UniProtKB">
        <authorList>
            <consortium name="RefSeq"/>
        </authorList>
    </citation>
    <scope>IDENTIFICATION</scope>
    <source>
        <tissue evidence="14">Whole organism</tissue>
    </source>
</reference>
<dbReference type="AlphaFoldDB" id="A0A8B7NVI9"/>
<evidence type="ECO:0000256" key="2">
    <source>
        <dbReference type="ARBA" id="ARBA00022670"/>
    </source>
</evidence>
<dbReference type="InterPro" id="IPR000859">
    <property type="entry name" value="CUB_dom"/>
</dbReference>
<dbReference type="Gene3D" id="3.40.390.10">
    <property type="entry name" value="Collagenase (Catalytic Domain)"/>
    <property type="match status" value="1"/>
</dbReference>
<protein>
    <recommendedName>
        <fullName evidence="10">Metalloendopeptidase</fullName>
        <ecNumber evidence="10">3.4.24.-</ecNumber>
    </recommendedName>
</protein>
<dbReference type="OMA" id="NMPVARY"/>
<feature type="domain" description="CUB" evidence="11">
    <location>
        <begin position="316"/>
        <end position="456"/>
    </location>
</feature>
<evidence type="ECO:0000256" key="10">
    <source>
        <dbReference type="RuleBase" id="RU361183"/>
    </source>
</evidence>
<dbReference type="Pfam" id="PF01400">
    <property type="entry name" value="Astacin"/>
    <property type="match status" value="1"/>
</dbReference>
<dbReference type="GeneID" id="108674308"/>
<evidence type="ECO:0000256" key="8">
    <source>
        <dbReference type="PROSITE-ProRule" id="PRU00059"/>
    </source>
</evidence>
<dbReference type="KEGG" id="hazt:108674308"/>
<evidence type="ECO:0000259" key="11">
    <source>
        <dbReference type="PROSITE" id="PS01180"/>
    </source>
</evidence>
<keyword evidence="10" id="KW-0732">Signal</keyword>